<evidence type="ECO:0000313" key="3">
    <source>
        <dbReference type="Proteomes" id="UP000011723"/>
    </source>
</evidence>
<dbReference type="InterPro" id="IPR047263">
    <property type="entry name" value="HNL-like_cupin"/>
</dbReference>
<dbReference type="PANTHER" id="PTHR43698:SF1">
    <property type="entry name" value="BLL4564 PROTEIN"/>
    <property type="match status" value="1"/>
</dbReference>
<feature type="domain" description="Cupin type-2" evidence="1">
    <location>
        <begin position="36"/>
        <end position="100"/>
    </location>
</feature>
<dbReference type="eggNOG" id="COG1917">
    <property type="taxonomic scope" value="Bacteria"/>
</dbReference>
<dbReference type="Gene3D" id="2.60.120.10">
    <property type="entry name" value="Jelly Rolls"/>
    <property type="match status" value="1"/>
</dbReference>
<gene>
    <name evidence="2" type="ORF">A605_09835</name>
</gene>
<dbReference type="OrthoDB" id="9802489at2"/>
<dbReference type="Proteomes" id="UP000011723">
    <property type="component" value="Chromosome"/>
</dbReference>
<dbReference type="InterPro" id="IPR011051">
    <property type="entry name" value="RmlC_Cupin_sf"/>
</dbReference>
<dbReference type="EMBL" id="CP003697">
    <property type="protein sequence ID" value="AGF72969.1"/>
    <property type="molecule type" value="Genomic_DNA"/>
</dbReference>
<protein>
    <recommendedName>
        <fullName evidence="1">Cupin type-2 domain-containing protein</fullName>
    </recommendedName>
</protein>
<keyword evidence="3" id="KW-1185">Reference proteome</keyword>
<name>M1MZ58_9CORY</name>
<reference evidence="2 3" key="1">
    <citation type="journal article" date="2012" name="Stand. Genomic Sci.">
        <title>Genome sequence of the halotolerant bacterium Corynebacterium halotolerans type strain YIM 70093(T) (= DSM 44683(T)).</title>
        <authorList>
            <person name="Ruckert C."/>
            <person name="Albersmeier A."/>
            <person name="Al-Dilaimi A."/>
            <person name="Niehaus K."/>
            <person name="Szczepanowski R."/>
            <person name="Kalinowski J."/>
        </authorList>
    </citation>
    <scope>NUCLEOTIDE SEQUENCE [LARGE SCALE GENOMIC DNA]</scope>
    <source>
        <strain evidence="2">YIM 70093</strain>
    </source>
</reference>
<dbReference type="STRING" id="1121362.A605_09835"/>
<sequence>MSPHFPLGNPANPDWFTGEVHMASMEEPTELQAANVTFAAGARTNWHTHQVGQLIVVVDGVGIFQEEGHPARLIAAGDTAWAGPGVNHWHGAVESEPMTHVVANLKDDEGGFVDWGRAVTDEEYSQANEDVRVY</sequence>
<dbReference type="CDD" id="cd02233">
    <property type="entry name" value="cupin_HNL-like"/>
    <property type="match status" value="1"/>
</dbReference>
<proteinExistence type="predicted"/>
<evidence type="ECO:0000259" key="1">
    <source>
        <dbReference type="Pfam" id="PF07883"/>
    </source>
</evidence>
<organism evidence="2 3">
    <name type="scientific">Corynebacterium halotolerans YIM 70093 = DSM 44683</name>
    <dbReference type="NCBI Taxonomy" id="1121362"/>
    <lineage>
        <taxon>Bacteria</taxon>
        <taxon>Bacillati</taxon>
        <taxon>Actinomycetota</taxon>
        <taxon>Actinomycetes</taxon>
        <taxon>Mycobacteriales</taxon>
        <taxon>Corynebacteriaceae</taxon>
        <taxon>Corynebacterium</taxon>
    </lineage>
</organism>
<evidence type="ECO:0000313" key="2">
    <source>
        <dbReference type="EMBL" id="AGF72969.1"/>
    </source>
</evidence>
<dbReference type="InterPro" id="IPR013096">
    <property type="entry name" value="Cupin_2"/>
</dbReference>
<dbReference type="PATRIC" id="fig|1121362.3.peg.1989"/>
<dbReference type="InterPro" id="IPR014710">
    <property type="entry name" value="RmlC-like_jellyroll"/>
</dbReference>
<dbReference type="SUPFAM" id="SSF51182">
    <property type="entry name" value="RmlC-like cupins"/>
    <property type="match status" value="1"/>
</dbReference>
<dbReference type="KEGG" id="chn:A605_09835"/>
<dbReference type="PANTHER" id="PTHR43698">
    <property type="entry name" value="RIBD C-TERMINAL DOMAIN CONTAINING PROTEIN"/>
    <property type="match status" value="1"/>
</dbReference>
<dbReference type="HOGENOM" id="CLU_072993_1_4_11"/>
<dbReference type="Pfam" id="PF07883">
    <property type="entry name" value="Cupin_2"/>
    <property type="match status" value="1"/>
</dbReference>
<dbReference type="RefSeq" id="WP_015401388.1">
    <property type="nucleotide sequence ID" value="NC_020302.1"/>
</dbReference>
<accession>M1MZ58</accession>
<dbReference type="AlphaFoldDB" id="M1MZ58"/>